<gene>
    <name evidence="1" type="ORF">V1478_004498</name>
</gene>
<dbReference type="EMBL" id="JAUDFV010000102">
    <property type="protein sequence ID" value="KAL2731810.1"/>
    <property type="molecule type" value="Genomic_DNA"/>
</dbReference>
<evidence type="ECO:0000313" key="1">
    <source>
        <dbReference type="EMBL" id="KAL2731810.1"/>
    </source>
</evidence>
<proteinExistence type="predicted"/>
<evidence type="ECO:0000313" key="2">
    <source>
        <dbReference type="Proteomes" id="UP001607302"/>
    </source>
</evidence>
<protein>
    <submittedName>
        <fullName evidence="1">Uncharacterized protein</fullName>
    </submittedName>
</protein>
<comment type="caution">
    <text evidence="1">The sequence shown here is derived from an EMBL/GenBank/DDBJ whole genome shotgun (WGS) entry which is preliminary data.</text>
</comment>
<accession>A0ABD2BGC9</accession>
<organism evidence="1 2">
    <name type="scientific">Vespula squamosa</name>
    <name type="common">Southern yellow jacket</name>
    <name type="synonym">Wasp</name>
    <dbReference type="NCBI Taxonomy" id="30214"/>
    <lineage>
        <taxon>Eukaryota</taxon>
        <taxon>Metazoa</taxon>
        <taxon>Ecdysozoa</taxon>
        <taxon>Arthropoda</taxon>
        <taxon>Hexapoda</taxon>
        <taxon>Insecta</taxon>
        <taxon>Pterygota</taxon>
        <taxon>Neoptera</taxon>
        <taxon>Endopterygota</taxon>
        <taxon>Hymenoptera</taxon>
        <taxon>Apocrita</taxon>
        <taxon>Aculeata</taxon>
        <taxon>Vespoidea</taxon>
        <taxon>Vespidae</taxon>
        <taxon>Vespinae</taxon>
        <taxon>Vespula</taxon>
    </lineage>
</organism>
<reference evidence="1 2" key="1">
    <citation type="journal article" date="2024" name="Ann. Entomol. Soc. Am.">
        <title>Genomic analyses of the southern and eastern yellowjacket wasps (Hymenoptera: Vespidae) reveal evolutionary signatures of social life.</title>
        <authorList>
            <person name="Catto M.A."/>
            <person name="Caine P.B."/>
            <person name="Orr S.E."/>
            <person name="Hunt B.G."/>
            <person name="Goodisman M.A.D."/>
        </authorList>
    </citation>
    <scope>NUCLEOTIDE SEQUENCE [LARGE SCALE GENOMIC DNA]</scope>
    <source>
        <strain evidence="1">233</strain>
        <tissue evidence="1">Head and thorax</tissue>
    </source>
</reference>
<dbReference type="AlphaFoldDB" id="A0ABD2BGC9"/>
<name>A0ABD2BGC9_VESSQ</name>
<keyword evidence="2" id="KW-1185">Reference proteome</keyword>
<dbReference type="Proteomes" id="UP001607302">
    <property type="component" value="Unassembled WGS sequence"/>
</dbReference>
<sequence length="68" mass="8017">MNKKKYEESFGEKDNIEYVGCREQYSSTTRNVMQAKEINVFLLLPKDLFFNLDYDSLNHGSSLTTWTK</sequence>